<protein>
    <submittedName>
        <fullName evidence="1">Uncharacterized protein</fullName>
    </submittedName>
</protein>
<dbReference type="AlphaFoldDB" id="A0A1A8WQF1"/>
<evidence type="ECO:0000313" key="1">
    <source>
        <dbReference type="EMBL" id="SBS93561.1"/>
    </source>
</evidence>
<reference evidence="2" key="1">
    <citation type="submission" date="2016-05" db="EMBL/GenBank/DDBJ databases">
        <authorList>
            <person name="Naeem Raeece"/>
        </authorList>
    </citation>
    <scope>NUCLEOTIDE SEQUENCE [LARGE SCALE GENOMIC DNA]</scope>
</reference>
<organism evidence="1 2">
    <name type="scientific">Plasmodium malariae</name>
    <dbReference type="NCBI Taxonomy" id="5858"/>
    <lineage>
        <taxon>Eukaryota</taxon>
        <taxon>Sar</taxon>
        <taxon>Alveolata</taxon>
        <taxon>Apicomplexa</taxon>
        <taxon>Aconoidasida</taxon>
        <taxon>Haemosporida</taxon>
        <taxon>Plasmodiidae</taxon>
        <taxon>Plasmodium</taxon>
        <taxon>Plasmodium (Plasmodium)</taxon>
    </lineage>
</organism>
<dbReference type="Proteomes" id="UP000078597">
    <property type="component" value="Unassembled WGS sequence"/>
</dbReference>
<dbReference type="EMBL" id="FLQW01002542">
    <property type="protein sequence ID" value="SBS93561.1"/>
    <property type="molecule type" value="Genomic_DNA"/>
</dbReference>
<evidence type="ECO:0000313" key="2">
    <source>
        <dbReference type="Proteomes" id="UP000078597"/>
    </source>
</evidence>
<dbReference type="VEuPathDB" id="PlasmoDB:PmUG01_04011300"/>
<name>A0A1A8WQF1_PLAMA</name>
<sequence>MYTCYRNFTSIAFSRSKREVLNSWAKSHNVVAKINYIINKTSSLNRSDIKKEDFRNKFLHMVNFLIIQKNIHPNIFSKGRWEALLREFLKDENSHKCNNDPKCINNFKEYNACIINTREVFFQNRIFKKSQAITQKIDFPRDEICDVFKDKTFHELVNADLVKYPYFQVMYGQETCTKDVRKQNSIPGSHTKKYRAAVEEKSRSFDKCELDLATQSEATKHQTPNIQSEDNYLKQNLLLQVLKHLKTSQGTIKS</sequence>
<gene>
    <name evidence="1" type="ORF">PMALA_040100</name>
</gene>
<proteinExistence type="predicted"/>
<accession>A0A1A8WQF1</accession>